<protein>
    <submittedName>
        <fullName evidence="1">DUF924 domain-containing protein</fullName>
    </submittedName>
</protein>
<dbReference type="Pfam" id="PF06041">
    <property type="entry name" value="DUF924"/>
    <property type="match status" value="1"/>
</dbReference>
<accession>A0ABX7M6C6</accession>
<dbReference type="EMBL" id="CP071060">
    <property type="protein sequence ID" value="QSI77302.1"/>
    <property type="molecule type" value="Genomic_DNA"/>
</dbReference>
<keyword evidence="2" id="KW-1185">Reference proteome</keyword>
<dbReference type="Gene3D" id="1.25.40.10">
    <property type="entry name" value="Tetratricopeptide repeat domain"/>
    <property type="match status" value="1"/>
</dbReference>
<name>A0ABX7M6C6_9RHOO</name>
<dbReference type="Gene3D" id="1.20.58.320">
    <property type="entry name" value="TPR-like"/>
    <property type="match status" value="1"/>
</dbReference>
<evidence type="ECO:0000313" key="1">
    <source>
        <dbReference type="EMBL" id="QSI77302.1"/>
    </source>
</evidence>
<dbReference type="InterPro" id="IPR011990">
    <property type="entry name" value="TPR-like_helical_dom_sf"/>
</dbReference>
<dbReference type="Proteomes" id="UP000663570">
    <property type="component" value="Chromosome"/>
</dbReference>
<organism evidence="1 2">
    <name type="scientific">Niveibacterium microcysteis</name>
    <dbReference type="NCBI Taxonomy" id="2811415"/>
    <lineage>
        <taxon>Bacteria</taxon>
        <taxon>Pseudomonadati</taxon>
        <taxon>Pseudomonadota</taxon>
        <taxon>Betaproteobacteria</taxon>
        <taxon>Rhodocyclales</taxon>
        <taxon>Rhodocyclaceae</taxon>
        <taxon>Niveibacterium</taxon>
    </lineage>
</organism>
<gene>
    <name evidence="1" type="ORF">JY500_01215</name>
</gene>
<sequence length="195" mass="21878">MRHVTDWQPILDFWFLPPGAIGFGSPRAEWFRKSDAFDRSIADQFGGWIERALAGDLSEWDAVPAGGLARILLLDQFTRNVFRDTPRAFAGDASALSAASALVARGDDQRLSAVQRVFAYLPFEHAEDAHAQAQSVRLFEALASSWPDGAPYLDYARRHRDVIERFGRFPHRNAVLGRASTAEEQRFLTEPGSRF</sequence>
<proteinExistence type="predicted"/>
<dbReference type="SUPFAM" id="SSF48452">
    <property type="entry name" value="TPR-like"/>
    <property type="match status" value="1"/>
</dbReference>
<dbReference type="InterPro" id="IPR010323">
    <property type="entry name" value="DUF924"/>
</dbReference>
<evidence type="ECO:0000313" key="2">
    <source>
        <dbReference type="Proteomes" id="UP000663570"/>
    </source>
</evidence>
<reference evidence="1 2" key="1">
    <citation type="submission" date="2021-02" db="EMBL/GenBank/DDBJ databases">
        <title>Niveibacterium changnyeongensis HC41.</title>
        <authorList>
            <person name="Kang M."/>
        </authorList>
    </citation>
    <scope>NUCLEOTIDE SEQUENCE [LARGE SCALE GENOMIC DNA]</scope>
    <source>
        <strain evidence="1 2">HC41</strain>
    </source>
</reference>